<evidence type="ECO:0000256" key="8">
    <source>
        <dbReference type="ARBA" id="ARBA00023136"/>
    </source>
</evidence>
<dbReference type="PANTHER" id="PTHR30160:SF19">
    <property type="entry name" value="LIPOPOLYSACCHARIDE HEPTOSYLTRANSFERASE 1"/>
    <property type="match status" value="1"/>
</dbReference>
<gene>
    <name evidence="14" type="primary">waaC</name>
    <name evidence="14" type="ORF">CINF_0130</name>
</gene>
<comment type="catalytic activity">
    <reaction evidence="13">
        <text>an alpha-Kdo-(2-&gt;4)-alpha-Kdo-(2-&gt;6)-lipid A + ADP-L-glycero-beta-D-manno-heptose = an L-alpha-D-Hep-(1-&gt;5)-[alpha-Kdo-(2-&gt;4)]-alpha-Kdo-(2-&gt;6)-lipid A + ADP + H(+)</text>
        <dbReference type="Rhea" id="RHEA:74067"/>
        <dbReference type="ChEBI" id="CHEBI:15378"/>
        <dbReference type="ChEBI" id="CHEBI:61506"/>
        <dbReference type="ChEBI" id="CHEBI:176431"/>
        <dbReference type="ChEBI" id="CHEBI:193068"/>
        <dbReference type="ChEBI" id="CHEBI:456216"/>
        <dbReference type="EC" id="2.4.99.23"/>
    </reaction>
</comment>
<keyword evidence="4" id="KW-0997">Cell inner membrane</keyword>
<evidence type="ECO:0000313" key="14">
    <source>
        <dbReference type="EMBL" id="QLI04682.1"/>
    </source>
</evidence>
<dbReference type="PANTHER" id="PTHR30160">
    <property type="entry name" value="TETRAACYLDISACCHARIDE 4'-KINASE-RELATED"/>
    <property type="match status" value="1"/>
</dbReference>
<evidence type="ECO:0000256" key="11">
    <source>
        <dbReference type="ARBA" id="ARBA00044190"/>
    </source>
</evidence>
<dbReference type="EMBL" id="CP049075">
    <property type="protein sequence ID" value="QLI04682.1"/>
    <property type="molecule type" value="Genomic_DNA"/>
</dbReference>
<evidence type="ECO:0000256" key="1">
    <source>
        <dbReference type="ARBA" id="ARBA00004515"/>
    </source>
</evidence>
<evidence type="ECO:0000256" key="6">
    <source>
        <dbReference type="ARBA" id="ARBA00022679"/>
    </source>
</evidence>
<keyword evidence="8" id="KW-0472">Membrane</keyword>
<dbReference type="Gene3D" id="3.40.50.2000">
    <property type="entry name" value="Glycogen Phosphorylase B"/>
    <property type="match status" value="2"/>
</dbReference>
<dbReference type="GO" id="GO:0005886">
    <property type="term" value="C:plasma membrane"/>
    <property type="evidence" value="ECO:0007669"/>
    <property type="project" value="UniProtKB-SubCell"/>
</dbReference>
<dbReference type="InterPro" id="IPR002201">
    <property type="entry name" value="Glyco_trans_9"/>
</dbReference>
<evidence type="ECO:0000313" key="15">
    <source>
        <dbReference type="Proteomes" id="UP000509414"/>
    </source>
</evidence>
<keyword evidence="7" id="KW-0448">Lipopolysaccharide biosynthesis</keyword>
<dbReference type="SUPFAM" id="SSF53756">
    <property type="entry name" value="UDP-Glycosyltransferase/glycogen phosphorylase"/>
    <property type="match status" value="1"/>
</dbReference>
<organism evidence="14 15">
    <name type="scientific">Candidatus Campylobacter infans</name>
    <dbReference type="NCBI Taxonomy" id="2561898"/>
    <lineage>
        <taxon>Bacteria</taxon>
        <taxon>Pseudomonadati</taxon>
        <taxon>Campylobacterota</taxon>
        <taxon>Epsilonproteobacteria</taxon>
        <taxon>Campylobacterales</taxon>
        <taxon>Campylobacteraceae</taxon>
        <taxon>Campylobacter</taxon>
    </lineage>
</organism>
<accession>A0A7H9CFF1</accession>
<evidence type="ECO:0000256" key="9">
    <source>
        <dbReference type="ARBA" id="ARBA00043995"/>
    </source>
</evidence>
<evidence type="ECO:0000256" key="10">
    <source>
        <dbReference type="ARBA" id="ARBA00044041"/>
    </source>
</evidence>
<comment type="subcellular location">
    <subcellularLocation>
        <location evidence="1">Cell inner membrane</location>
        <topology evidence="1">Peripheral membrane protein</topology>
        <orientation evidence="1">Cytoplasmic side</orientation>
    </subcellularLocation>
</comment>
<comment type="similarity">
    <text evidence="9">Belongs to the glycosyltransferase 9 family.</text>
</comment>
<name>A0A7H9CFF1_9BACT</name>
<dbReference type="AlphaFoldDB" id="A0A7H9CFF1"/>
<evidence type="ECO:0000256" key="13">
    <source>
        <dbReference type="ARBA" id="ARBA00049201"/>
    </source>
</evidence>
<keyword evidence="15" id="KW-1185">Reference proteome</keyword>
<dbReference type="GO" id="GO:0009244">
    <property type="term" value="P:lipopolysaccharide core region biosynthetic process"/>
    <property type="evidence" value="ECO:0007669"/>
    <property type="project" value="InterPro"/>
</dbReference>
<dbReference type="InterPro" id="IPR011908">
    <property type="entry name" value="LipoPS_heptosylTferase-I"/>
</dbReference>
<protein>
    <recommendedName>
        <fullName evidence="11">Lipopolysaccharide heptosyltransferase 1</fullName>
        <ecNumber evidence="10">2.4.99.23</ecNumber>
    </recommendedName>
    <alternativeName>
        <fullName evidence="12">ADP-heptose:lipopolysaccharide heptosyltransferase I</fullName>
    </alternativeName>
</protein>
<proteinExistence type="inferred from homology"/>
<dbReference type="RefSeq" id="WP_179975364.1">
    <property type="nucleotide sequence ID" value="NZ_CP049075.1"/>
</dbReference>
<dbReference type="InterPro" id="IPR051199">
    <property type="entry name" value="LPS_LOS_Heptosyltrfase"/>
</dbReference>
<comment type="pathway">
    <text evidence="2">Bacterial outer membrane biogenesis; LPS core biosynthesis.</text>
</comment>
<dbReference type="KEGG" id="cinf:CINF_0130"/>
<keyword evidence="3" id="KW-1003">Cell membrane</keyword>
<reference evidence="14 15" key="1">
    <citation type="submission" date="2020-02" db="EMBL/GenBank/DDBJ databases">
        <title>Complete genome sequence of the novel Campylobacter species Candidatus Campylobacter infans.</title>
        <authorList>
            <person name="Duim B."/>
            <person name="Zomer A."/>
            <person name="van der Graaf L."/>
            <person name="Wagenaar J."/>
        </authorList>
    </citation>
    <scope>NUCLEOTIDE SEQUENCE [LARGE SCALE GENOMIC DNA]</scope>
    <source>
        <strain evidence="14 15">19S00001</strain>
    </source>
</reference>
<evidence type="ECO:0000256" key="12">
    <source>
        <dbReference type="ARBA" id="ARBA00044330"/>
    </source>
</evidence>
<dbReference type="NCBIfam" id="TIGR02193">
    <property type="entry name" value="heptsyl_trn_I"/>
    <property type="match status" value="1"/>
</dbReference>
<dbReference type="CDD" id="cd03789">
    <property type="entry name" value="GT9_LPS_heptosyltransferase"/>
    <property type="match status" value="1"/>
</dbReference>
<keyword evidence="5 14" id="KW-0328">Glycosyltransferase</keyword>
<sequence length="343" mass="38724">MNIAIIKLSSLGDIIHASASLALIKKYIKDARIAWFADLKFGKILNHCALLDELVLLPLKEKSYKKSFEILKQYQNKFDLIIDLQGLIKSSIIARILGKNIYGFSYKSAKEGICSILYAHKFKSDYNENVILRNANLCAFGLKFTYQINEIINKNAIFTKNLFSYENLQKDKILINNENLTNKNYILISPFASEQSKCYAHFDEVIKILKSSLKNYEILIIQNGDNELIKAKKIAQISSAKVLKILDFSKLITLINNASILIGNDSGISHLAWAQNTATITLFGNRPSQRNALLTTKNLVIDSGKKIDAKKINKNDFCINEIKPEIIANTAFDLIKILKNDNA</sequence>
<dbReference type="GO" id="GO:0008713">
    <property type="term" value="F:ADP-heptose-lipopolysaccharide heptosyltransferase activity"/>
    <property type="evidence" value="ECO:0007669"/>
    <property type="project" value="TreeGrafter"/>
</dbReference>
<dbReference type="GO" id="GO:0005829">
    <property type="term" value="C:cytosol"/>
    <property type="evidence" value="ECO:0007669"/>
    <property type="project" value="TreeGrafter"/>
</dbReference>
<keyword evidence="6 14" id="KW-0808">Transferase</keyword>
<evidence type="ECO:0000256" key="7">
    <source>
        <dbReference type="ARBA" id="ARBA00022985"/>
    </source>
</evidence>
<dbReference type="EC" id="2.4.99.23" evidence="10"/>
<evidence type="ECO:0000256" key="5">
    <source>
        <dbReference type="ARBA" id="ARBA00022676"/>
    </source>
</evidence>
<dbReference type="Proteomes" id="UP000509414">
    <property type="component" value="Chromosome"/>
</dbReference>
<evidence type="ECO:0000256" key="3">
    <source>
        <dbReference type="ARBA" id="ARBA00022475"/>
    </source>
</evidence>
<dbReference type="Pfam" id="PF01075">
    <property type="entry name" value="Glyco_transf_9"/>
    <property type="match status" value="1"/>
</dbReference>
<evidence type="ECO:0000256" key="4">
    <source>
        <dbReference type="ARBA" id="ARBA00022519"/>
    </source>
</evidence>
<evidence type="ECO:0000256" key="2">
    <source>
        <dbReference type="ARBA" id="ARBA00004713"/>
    </source>
</evidence>